<dbReference type="Proteomes" id="UP001201463">
    <property type="component" value="Unassembled WGS sequence"/>
</dbReference>
<organism evidence="2 3">
    <name type="scientific">Pelomonas caseinilytica</name>
    <dbReference type="NCBI Taxonomy" id="2906763"/>
    <lineage>
        <taxon>Bacteria</taxon>
        <taxon>Pseudomonadati</taxon>
        <taxon>Pseudomonadota</taxon>
        <taxon>Betaproteobacteria</taxon>
        <taxon>Burkholderiales</taxon>
        <taxon>Sphaerotilaceae</taxon>
        <taxon>Roseateles</taxon>
    </lineage>
</organism>
<dbReference type="InterPro" id="IPR046748">
    <property type="entry name" value="HipA_2"/>
</dbReference>
<accession>A0ABS8XEE3</accession>
<dbReference type="Pfam" id="PF20613">
    <property type="entry name" value="HipA_2"/>
    <property type="match status" value="1"/>
</dbReference>
<sequence>MPYPDPPRIVQITEVIREADQGMTKPILCTGEDGHRYYVKGQQTNRSSLWREWIAGHLAQALGLPIAPFSLVQVDEMLLRELPFELRAIGPTPAFGSQELPGLTWYENSLTPRVDIRVQEGLLIFDWWTRNADRQVGNTNLLWEAVERRLVVIDHNQAFDADFDPHGFLQHHVFASEWGRLQQDWILRDEWVQRMTQALAVARWACDNGAPEWQWENAEQDVPANYDPEDAIRVLSRCLQQDFWRAE</sequence>
<keyword evidence="3" id="KW-1185">Reference proteome</keyword>
<evidence type="ECO:0000313" key="2">
    <source>
        <dbReference type="EMBL" id="MCE4538133.1"/>
    </source>
</evidence>
<dbReference type="RefSeq" id="WP_233392583.1">
    <property type="nucleotide sequence ID" value="NZ_JAJTWT010000005.1"/>
</dbReference>
<name>A0ABS8XEE3_9BURK</name>
<gene>
    <name evidence="2" type="ORF">LXT12_12820</name>
</gene>
<protein>
    <recommendedName>
        <fullName evidence="1">HipA-like kinase domain-containing protein</fullName>
    </recommendedName>
</protein>
<reference evidence="2 3" key="1">
    <citation type="submission" date="2021-12" db="EMBL/GenBank/DDBJ databases">
        <title>Genome seq of p7.</title>
        <authorList>
            <person name="Seo T."/>
        </authorList>
    </citation>
    <scope>NUCLEOTIDE SEQUENCE [LARGE SCALE GENOMIC DNA]</scope>
    <source>
        <strain evidence="2 3">P7</strain>
    </source>
</reference>
<proteinExistence type="predicted"/>
<comment type="caution">
    <text evidence="2">The sequence shown here is derived from an EMBL/GenBank/DDBJ whole genome shotgun (WGS) entry which is preliminary data.</text>
</comment>
<dbReference type="EMBL" id="JAJTWT010000005">
    <property type="protein sequence ID" value="MCE4538133.1"/>
    <property type="molecule type" value="Genomic_DNA"/>
</dbReference>
<evidence type="ECO:0000259" key="1">
    <source>
        <dbReference type="Pfam" id="PF20613"/>
    </source>
</evidence>
<feature type="domain" description="HipA-like kinase" evidence="1">
    <location>
        <begin position="12"/>
        <end position="246"/>
    </location>
</feature>
<evidence type="ECO:0000313" key="3">
    <source>
        <dbReference type="Proteomes" id="UP001201463"/>
    </source>
</evidence>